<organism evidence="2 3">
    <name type="scientific">Jannaschia faecimaris</name>
    <dbReference type="NCBI Taxonomy" id="1244108"/>
    <lineage>
        <taxon>Bacteria</taxon>
        <taxon>Pseudomonadati</taxon>
        <taxon>Pseudomonadota</taxon>
        <taxon>Alphaproteobacteria</taxon>
        <taxon>Rhodobacterales</taxon>
        <taxon>Roseobacteraceae</taxon>
        <taxon>Jannaschia</taxon>
    </lineage>
</organism>
<dbReference type="InterPro" id="IPR000639">
    <property type="entry name" value="Epox_hydrolase-like"/>
</dbReference>
<dbReference type="Gene3D" id="3.40.50.1820">
    <property type="entry name" value="alpha/beta hydrolase"/>
    <property type="match status" value="1"/>
</dbReference>
<dbReference type="PRINTS" id="PR00111">
    <property type="entry name" value="ABHYDROLASE"/>
</dbReference>
<dbReference type="PANTHER" id="PTHR43798:SF33">
    <property type="entry name" value="HYDROLASE, PUTATIVE (AFU_ORTHOLOGUE AFUA_2G14860)-RELATED"/>
    <property type="match status" value="1"/>
</dbReference>
<dbReference type="AlphaFoldDB" id="A0A1H3QYC8"/>
<dbReference type="InterPro" id="IPR050266">
    <property type="entry name" value="AB_hydrolase_sf"/>
</dbReference>
<gene>
    <name evidence="2" type="ORF">SAMN05444004_10779</name>
</gene>
<evidence type="ECO:0000313" key="3">
    <source>
        <dbReference type="Proteomes" id="UP000198914"/>
    </source>
</evidence>
<dbReference type="PANTHER" id="PTHR43798">
    <property type="entry name" value="MONOACYLGLYCEROL LIPASE"/>
    <property type="match status" value="1"/>
</dbReference>
<proteinExistence type="predicted"/>
<sequence length="263" mass="29388">MSIELPDFMESGQGETVVLIHSSVAGAKQWRSLMESLSSDFHVVAVNLFGYGKTRAWVEDRSQTLEDQAKLMKAFLPSDGSKISIVGHSFGGSVAMKAALIFKDQVRRLVLVEPNPFYLLEKHGRTEAFQEAARLQDAIKTNGRAGTWETAAETFANYWRGSGSWDSMPQDRRSKFALALKPNFHEWDAVMNERTSLQDWEAGLPKDTTVVSSTDTVRSIHQIVQLMREHFSSWNFEQVGNGGHMAMITKPEKLNPIVANGLV</sequence>
<dbReference type="GO" id="GO:0016020">
    <property type="term" value="C:membrane"/>
    <property type="evidence" value="ECO:0007669"/>
    <property type="project" value="TreeGrafter"/>
</dbReference>
<accession>A0A1H3QYC8</accession>
<dbReference type="STRING" id="1244108.SAMN05444004_10779"/>
<dbReference type="Proteomes" id="UP000198914">
    <property type="component" value="Unassembled WGS sequence"/>
</dbReference>
<dbReference type="Pfam" id="PF00561">
    <property type="entry name" value="Abhydrolase_1"/>
    <property type="match status" value="1"/>
</dbReference>
<dbReference type="InterPro" id="IPR029058">
    <property type="entry name" value="AB_hydrolase_fold"/>
</dbReference>
<dbReference type="RefSeq" id="WP_092645452.1">
    <property type="nucleotide sequence ID" value="NZ_FNPX01000007.1"/>
</dbReference>
<evidence type="ECO:0000259" key="1">
    <source>
        <dbReference type="Pfam" id="PF00561"/>
    </source>
</evidence>
<dbReference type="PRINTS" id="PR00412">
    <property type="entry name" value="EPOXHYDRLASE"/>
</dbReference>
<dbReference type="GO" id="GO:0003824">
    <property type="term" value="F:catalytic activity"/>
    <property type="evidence" value="ECO:0007669"/>
    <property type="project" value="InterPro"/>
</dbReference>
<feature type="domain" description="AB hydrolase-1" evidence="1">
    <location>
        <begin position="16"/>
        <end position="251"/>
    </location>
</feature>
<name>A0A1H3QYC8_9RHOB</name>
<dbReference type="EMBL" id="FNPX01000007">
    <property type="protein sequence ID" value="SDZ18592.1"/>
    <property type="molecule type" value="Genomic_DNA"/>
</dbReference>
<protein>
    <submittedName>
        <fullName evidence="2">Pimeloyl-ACP methyl ester carboxylesterase</fullName>
    </submittedName>
</protein>
<keyword evidence="3" id="KW-1185">Reference proteome</keyword>
<dbReference type="InterPro" id="IPR000073">
    <property type="entry name" value="AB_hydrolase_1"/>
</dbReference>
<dbReference type="OrthoDB" id="8680283at2"/>
<dbReference type="SUPFAM" id="SSF53474">
    <property type="entry name" value="alpha/beta-Hydrolases"/>
    <property type="match status" value="1"/>
</dbReference>
<evidence type="ECO:0000313" key="2">
    <source>
        <dbReference type="EMBL" id="SDZ18592.1"/>
    </source>
</evidence>
<reference evidence="3" key="1">
    <citation type="submission" date="2016-10" db="EMBL/GenBank/DDBJ databases">
        <authorList>
            <person name="Varghese N."/>
            <person name="Submissions S."/>
        </authorList>
    </citation>
    <scope>NUCLEOTIDE SEQUENCE [LARGE SCALE GENOMIC DNA]</scope>
    <source>
        <strain evidence="3">DSM 100420</strain>
    </source>
</reference>